<dbReference type="PANTHER" id="PTHR37018">
    <property type="entry name" value="CULTURE SPECIFIC PROTEIN, PUTATIVE (AFU_ORTHOLOGUE AFUA_2G00130)-RELATED"/>
    <property type="match status" value="1"/>
</dbReference>
<dbReference type="Proteomes" id="UP000074382">
    <property type="component" value="Unassembled WGS sequence"/>
</dbReference>
<dbReference type="GO" id="GO:0046872">
    <property type="term" value="F:metal ion binding"/>
    <property type="evidence" value="ECO:0007669"/>
    <property type="project" value="InterPro"/>
</dbReference>
<evidence type="ECO:0000313" key="4">
    <source>
        <dbReference type="Proteomes" id="UP000074382"/>
    </source>
</evidence>
<reference evidence="4" key="1">
    <citation type="journal article" date="2017" name="Acta Aliment.">
        <title>Plant polysaccharide degrading enzyme system of Thermpbifida cellulosilytica TB100 revealed by de novo genome project data.</title>
        <authorList>
            <person name="Toth A."/>
            <person name="Baka E."/>
            <person name="Luzics S."/>
            <person name="Bata-Vidacs I."/>
            <person name="Nagy I."/>
            <person name="Balint B."/>
            <person name="Herceg R."/>
            <person name="Olasz F."/>
            <person name="Wilk T."/>
            <person name="Nagy T."/>
            <person name="Kriszt B."/>
            <person name="Nagy I."/>
            <person name="Kukolya J."/>
        </authorList>
    </citation>
    <scope>NUCLEOTIDE SEQUENCE [LARGE SCALE GENOMIC DNA]</scope>
    <source>
        <strain evidence="4">TB100</strain>
    </source>
</reference>
<comment type="caution">
    <text evidence="3">The sequence shown here is derived from an EMBL/GenBank/DDBJ whole genome shotgun (WGS) entry which is preliminary data.</text>
</comment>
<dbReference type="PANTHER" id="PTHR37018:SF1">
    <property type="entry name" value="CULTURE SPECIFIC PROTEIN, PUTATIVE (AFU_ORTHOLOGUE AFUA_2G00130)-RELATED"/>
    <property type="match status" value="1"/>
</dbReference>
<dbReference type="EMBL" id="LGEM01000088">
    <property type="protein sequence ID" value="KUP96592.1"/>
    <property type="molecule type" value="Genomic_DNA"/>
</dbReference>
<dbReference type="InterPro" id="IPR040754">
    <property type="entry name" value="PreAtp-grasp"/>
</dbReference>
<proteinExistence type="predicted"/>
<feature type="domain" description="ATP-grasp" evidence="2">
    <location>
        <begin position="176"/>
        <end position="382"/>
    </location>
</feature>
<evidence type="ECO:0000256" key="1">
    <source>
        <dbReference type="PROSITE-ProRule" id="PRU00409"/>
    </source>
</evidence>
<organism evidence="3 4">
    <name type="scientific">Thermobifida cellulosilytica TB100</name>
    <dbReference type="NCBI Taxonomy" id="665004"/>
    <lineage>
        <taxon>Bacteria</taxon>
        <taxon>Bacillati</taxon>
        <taxon>Actinomycetota</taxon>
        <taxon>Actinomycetes</taxon>
        <taxon>Streptosporangiales</taxon>
        <taxon>Nocardiopsidaceae</taxon>
        <taxon>Thermobifida</taxon>
    </lineage>
</organism>
<dbReference type="Pfam" id="PF18604">
    <property type="entry name" value="PreAtp-grasp"/>
    <property type="match status" value="1"/>
</dbReference>
<name>A0A147KH15_THECS</name>
<dbReference type="GO" id="GO:0005524">
    <property type="term" value="F:ATP binding"/>
    <property type="evidence" value="ECO:0007669"/>
    <property type="project" value="UniProtKB-UniRule"/>
</dbReference>
<dbReference type="SUPFAM" id="SSF56059">
    <property type="entry name" value="Glutathione synthetase ATP-binding domain-like"/>
    <property type="match status" value="1"/>
</dbReference>
<keyword evidence="4" id="KW-1185">Reference proteome</keyword>
<evidence type="ECO:0000259" key="2">
    <source>
        <dbReference type="PROSITE" id="PS50975"/>
    </source>
</evidence>
<keyword evidence="1" id="KW-0547">Nucleotide-binding</keyword>
<dbReference type="RefSeq" id="WP_068753325.1">
    <property type="nucleotide sequence ID" value="NZ_KQ950180.1"/>
</dbReference>
<dbReference type="STRING" id="665004.AC529_11440"/>
<evidence type="ECO:0000313" key="3">
    <source>
        <dbReference type="EMBL" id="KUP96592.1"/>
    </source>
</evidence>
<keyword evidence="1" id="KW-0067">ATP-binding</keyword>
<gene>
    <name evidence="3" type="ORF">AC529_11440</name>
</gene>
<dbReference type="Gene3D" id="3.30.470.20">
    <property type="entry name" value="ATP-grasp fold, B domain"/>
    <property type="match status" value="1"/>
</dbReference>
<accession>A0A147KH15</accession>
<dbReference type="InterPro" id="IPR011761">
    <property type="entry name" value="ATP-grasp"/>
</dbReference>
<dbReference type="InterPro" id="IPR053269">
    <property type="entry name" value="Asp-Met_ligase"/>
</dbReference>
<dbReference type="InterPro" id="IPR005479">
    <property type="entry name" value="CPAse_ATP-bd"/>
</dbReference>
<dbReference type="OrthoDB" id="20966at2"/>
<sequence length="467" mass="50271">MTQTPAGKPSESPPFVERLRQAVAGPAGGFVFLGNFEVEEHWAVGKTGLPKIAVGKGRAVVNRMEEFALLLAGEGDCVLLKAEPDAAYLAYLEHLGVPLPERLVVADQDPERVVTEDALADQGVLDRLRELAASGYRILPHGVSVLEEELAARSGMPLAAPSAEVCERVNSKVYSRLAAEAAGLRQARGWACSTVEEFRAAAEQAAPLLREGRKVVVKDAYGVSGKGMAVVESESRLALITRKVASAAAKAGTDRVALVVEEWVAKETDLNYQFTVSRDGSVHFDFVKEAITEQGVHKGHRMPARLTPDQVAVLRDAARLLGRRLHEDGYWGVVGVDAMVDPDGGVYPVVEINARNNMSTYQVGLQERYLADGQVALARQYPLGLRRPLSFEALDDALGPLLLRAPGETGLLVNNFATVNAEADGGKPRFEGRLYGLLIADSAEKADVLDAEITDRLATLTTEDTDD</sequence>
<protein>
    <recommendedName>
        <fullName evidence="2">ATP-grasp domain-containing protein</fullName>
    </recommendedName>
</protein>
<dbReference type="Pfam" id="PF02786">
    <property type="entry name" value="CPSase_L_D2"/>
    <property type="match status" value="1"/>
</dbReference>
<dbReference type="PROSITE" id="PS50975">
    <property type="entry name" value="ATP_GRASP"/>
    <property type="match status" value="1"/>
</dbReference>
<dbReference type="AlphaFoldDB" id="A0A147KH15"/>
<dbReference type="PATRIC" id="fig|665004.4.peg.588"/>